<dbReference type="Gene3D" id="3.30.457.10">
    <property type="entry name" value="Copper amine oxidase-like, N-terminal domain"/>
    <property type="match status" value="1"/>
</dbReference>
<dbReference type="Proteomes" id="UP001597233">
    <property type="component" value="Unassembled WGS sequence"/>
</dbReference>
<accession>A0ABW4RH07</accession>
<keyword evidence="3" id="KW-1185">Reference proteome</keyword>
<feature type="domain" description="Copper amine oxidase-like N-terminal" evidence="1">
    <location>
        <begin position="46"/>
        <end position="146"/>
    </location>
</feature>
<evidence type="ECO:0000313" key="2">
    <source>
        <dbReference type="EMBL" id="MFD1885305.1"/>
    </source>
</evidence>
<proteinExistence type="predicted"/>
<dbReference type="InterPro" id="IPR012854">
    <property type="entry name" value="Cu_amine_oxidase-like_N"/>
</dbReference>
<name>A0ABW4RH07_9BACL</name>
<reference evidence="3" key="1">
    <citation type="journal article" date="2019" name="Int. J. Syst. Evol. Microbiol.">
        <title>The Global Catalogue of Microorganisms (GCM) 10K type strain sequencing project: providing services to taxonomists for standard genome sequencing and annotation.</title>
        <authorList>
            <consortium name="The Broad Institute Genomics Platform"/>
            <consortium name="The Broad Institute Genome Sequencing Center for Infectious Disease"/>
            <person name="Wu L."/>
            <person name="Ma J."/>
        </authorList>
    </citation>
    <scope>NUCLEOTIDE SEQUENCE [LARGE SCALE GENOMIC DNA]</scope>
    <source>
        <strain evidence="3">CCUG 54950</strain>
    </source>
</reference>
<dbReference type="EMBL" id="JBHUEH010000011">
    <property type="protein sequence ID" value="MFD1885305.1"/>
    <property type="molecule type" value="Genomic_DNA"/>
</dbReference>
<organism evidence="2 3">
    <name type="scientific">Paenibacillus wenxiniae</name>
    <dbReference type="NCBI Taxonomy" id="1636843"/>
    <lineage>
        <taxon>Bacteria</taxon>
        <taxon>Bacillati</taxon>
        <taxon>Bacillota</taxon>
        <taxon>Bacilli</taxon>
        <taxon>Bacillales</taxon>
        <taxon>Paenibacillaceae</taxon>
        <taxon>Paenibacillus</taxon>
    </lineage>
</organism>
<dbReference type="RefSeq" id="WP_347326690.1">
    <property type="nucleotide sequence ID" value="NZ_JBCGUH010000014.1"/>
</dbReference>
<evidence type="ECO:0000313" key="3">
    <source>
        <dbReference type="Proteomes" id="UP001597233"/>
    </source>
</evidence>
<sequence>MKRFKLLLVVLIVTFVGIPHSTYAQSALKASSPPILKINQYYILFTYPTSPYVDQNNRLLVPLRSLSDLLGAKVAYDAGTKKATIDLDGHQLILTLNSKDALVDQQVKHMDTVPVQKQNSLFVPLKVMIDYLAVNGTYHADTKVIELNDSKYMKNTPHLTEETQDRAKLDEDQNAFSITSYQVNVGKTNQKGIWTGSFTYQAKNITGHTIAQGKEDVHSVVLLANGNTQVEVYNYMREKHKAVSAEESITKTQNLIGNADLAYIIVKPYAVK</sequence>
<comment type="caution">
    <text evidence="2">The sequence shown here is derived from an EMBL/GenBank/DDBJ whole genome shotgun (WGS) entry which is preliminary data.</text>
</comment>
<dbReference type="Pfam" id="PF07833">
    <property type="entry name" value="Cu_amine_oxidN1"/>
    <property type="match status" value="1"/>
</dbReference>
<gene>
    <name evidence="2" type="ORF">ACFSC9_07160</name>
</gene>
<evidence type="ECO:0000259" key="1">
    <source>
        <dbReference type="Pfam" id="PF07833"/>
    </source>
</evidence>
<dbReference type="InterPro" id="IPR036582">
    <property type="entry name" value="Mao_N_sf"/>
</dbReference>
<dbReference type="SUPFAM" id="SSF55383">
    <property type="entry name" value="Copper amine oxidase, domain N"/>
    <property type="match status" value="1"/>
</dbReference>
<protein>
    <submittedName>
        <fullName evidence="2">Copper amine oxidase N-terminal domain-containing protein</fullName>
    </submittedName>
</protein>